<dbReference type="Pfam" id="PF11356">
    <property type="entry name" value="T2SSC"/>
    <property type="match status" value="1"/>
</dbReference>
<comment type="caution">
    <text evidence="10">The sequence shown here is derived from an EMBL/GenBank/DDBJ whole genome shotgun (WGS) entry which is preliminary data.</text>
</comment>
<evidence type="ECO:0000256" key="3">
    <source>
        <dbReference type="ARBA" id="ARBA00022475"/>
    </source>
</evidence>
<evidence type="ECO:0000256" key="5">
    <source>
        <dbReference type="ARBA" id="ARBA00022692"/>
    </source>
</evidence>
<keyword evidence="3" id="KW-1003">Cell membrane</keyword>
<dbReference type="RefSeq" id="WP_231995627.1">
    <property type="nucleotide sequence ID" value="NZ_FNRS01000002.1"/>
</dbReference>
<evidence type="ECO:0000256" key="6">
    <source>
        <dbReference type="ARBA" id="ARBA00022927"/>
    </source>
</evidence>
<keyword evidence="8" id="KW-0472">Membrane</keyword>
<evidence type="ECO:0000256" key="1">
    <source>
        <dbReference type="ARBA" id="ARBA00004533"/>
    </source>
</evidence>
<name>A0A1H5CBD0_PSETA</name>
<accession>A0A1H5CBD0</accession>
<organism evidence="10 11">
    <name type="scientific">Pseudomonas taetrolens</name>
    <dbReference type="NCBI Taxonomy" id="47884"/>
    <lineage>
        <taxon>Bacteria</taxon>
        <taxon>Pseudomonadati</taxon>
        <taxon>Pseudomonadota</taxon>
        <taxon>Gammaproteobacteria</taxon>
        <taxon>Pseudomonadales</taxon>
        <taxon>Pseudomonadaceae</taxon>
        <taxon>Pseudomonas</taxon>
    </lineage>
</organism>
<feature type="domain" description="Type II secretion system protein GspC N-terminal" evidence="9">
    <location>
        <begin position="86"/>
        <end position="145"/>
    </location>
</feature>
<dbReference type="Proteomes" id="UP000183155">
    <property type="component" value="Unassembled WGS sequence"/>
</dbReference>
<keyword evidence="2" id="KW-0813">Transport</keyword>
<keyword evidence="7" id="KW-1133">Transmembrane helix</keyword>
<evidence type="ECO:0000256" key="2">
    <source>
        <dbReference type="ARBA" id="ARBA00022448"/>
    </source>
</evidence>
<dbReference type="InterPro" id="IPR024961">
    <property type="entry name" value="T2SS_GspC_N"/>
</dbReference>
<keyword evidence="6" id="KW-0653">Protein transport</keyword>
<dbReference type="EMBL" id="FNRS01000002">
    <property type="protein sequence ID" value="SED63915.1"/>
    <property type="molecule type" value="Genomic_DNA"/>
</dbReference>
<evidence type="ECO:0000313" key="11">
    <source>
        <dbReference type="Proteomes" id="UP000183155"/>
    </source>
</evidence>
<evidence type="ECO:0000256" key="4">
    <source>
        <dbReference type="ARBA" id="ARBA00022519"/>
    </source>
</evidence>
<evidence type="ECO:0000259" key="9">
    <source>
        <dbReference type="Pfam" id="PF11356"/>
    </source>
</evidence>
<proteinExistence type="predicted"/>
<keyword evidence="11" id="KW-1185">Reference proteome</keyword>
<evidence type="ECO:0000256" key="7">
    <source>
        <dbReference type="ARBA" id="ARBA00022989"/>
    </source>
</evidence>
<keyword evidence="4" id="KW-0997">Cell inner membrane</keyword>
<gene>
    <name evidence="10" type="ORF">SAMN04490203_4342</name>
</gene>
<keyword evidence="5" id="KW-0812">Transmembrane</keyword>
<evidence type="ECO:0000256" key="8">
    <source>
        <dbReference type="ARBA" id="ARBA00023136"/>
    </source>
</evidence>
<comment type="subcellular location">
    <subcellularLocation>
        <location evidence="1">Cell inner membrane</location>
    </subcellularLocation>
</comment>
<dbReference type="Gene3D" id="2.30.30.830">
    <property type="match status" value="1"/>
</dbReference>
<evidence type="ECO:0000313" key="10">
    <source>
        <dbReference type="EMBL" id="SED63915.1"/>
    </source>
</evidence>
<protein>
    <submittedName>
        <fullName evidence="10">Type IV pilus biogenesis</fullName>
    </submittedName>
</protein>
<reference evidence="10 11" key="1">
    <citation type="submission" date="2016-10" db="EMBL/GenBank/DDBJ databases">
        <authorList>
            <person name="Varghese N."/>
            <person name="Submissions S."/>
        </authorList>
    </citation>
    <scope>NUCLEOTIDE SEQUENCE [LARGE SCALE GENOMIC DNA]</scope>
    <source>
        <strain evidence="10 11">BS3652</strain>
    </source>
</reference>
<sequence>MNISAFATRRFVRGVLGVFLAGLPLAYGTYQAWQEWMYRTTVRAVPVFAPLDSGTAPPPATFRPDAIATVMGLSPQGEQARSAEPLELRASLVASQGASRALLAGANEARFYSVGERLPGGSVLRRVEVTHVVLWRNGREERLALKSAGQYLLPATKATVPKAAPTSTYLRPLAEQP</sequence>